<feature type="compositionally biased region" description="Acidic residues" evidence="1">
    <location>
        <begin position="344"/>
        <end position="353"/>
    </location>
</feature>
<feature type="region of interest" description="Disordered" evidence="1">
    <location>
        <begin position="508"/>
        <end position="527"/>
    </location>
</feature>
<feature type="compositionally biased region" description="Polar residues" evidence="1">
    <location>
        <begin position="1954"/>
        <end position="1965"/>
    </location>
</feature>
<feature type="region of interest" description="Disordered" evidence="1">
    <location>
        <begin position="212"/>
        <end position="232"/>
    </location>
</feature>
<dbReference type="GO" id="GO:0005634">
    <property type="term" value="C:nucleus"/>
    <property type="evidence" value="ECO:0007669"/>
    <property type="project" value="InterPro"/>
</dbReference>
<evidence type="ECO:0000313" key="2">
    <source>
        <dbReference type="EMBL" id="KAG0270463.1"/>
    </source>
</evidence>
<proteinExistence type="predicted"/>
<feature type="compositionally biased region" description="Polar residues" evidence="1">
    <location>
        <begin position="913"/>
        <end position="923"/>
    </location>
</feature>
<feature type="region of interest" description="Disordered" evidence="1">
    <location>
        <begin position="2507"/>
        <end position="2550"/>
    </location>
</feature>
<dbReference type="Proteomes" id="UP000807716">
    <property type="component" value="Unassembled WGS sequence"/>
</dbReference>
<feature type="compositionally biased region" description="Pro residues" evidence="1">
    <location>
        <begin position="1037"/>
        <end position="1052"/>
    </location>
</feature>
<dbReference type="PANTHER" id="PTHR28122:SF1">
    <property type="entry name" value="E3 UBIQUITIN-PROTEIN LIGASE SUBSTRATE RECEPTOR MMS22"/>
    <property type="match status" value="1"/>
</dbReference>
<accession>A0A9P6QLN7</accession>
<reference evidence="2" key="1">
    <citation type="journal article" date="2020" name="Fungal Divers.">
        <title>Resolving the Mortierellaceae phylogeny through synthesis of multi-gene phylogenetics and phylogenomics.</title>
        <authorList>
            <person name="Vandepol N."/>
            <person name="Liber J."/>
            <person name="Desiro A."/>
            <person name="Na H."/>
            <person name="Kennedy M."/>
            <person name="Barry K."/>
            <person name="Grigoriev I.V."/>
            <person name="Miller A.N."/>
            <person name="O'Donnell K."/>
            <person name="Stajich J.E."/>
            <person name="Bonito G."/>
        </authorList>
    </citation>
    <scope>NUCLEOTIDE SEQUENCE</scope>
    <source>
        <strain evidence="2">BC1065</strain>
    </source>
</reference>
<dbReference type="InterPro" id="IPR019021">
    <property type="entry name" value="Mms22"/>
</dbReference>
<feature type="region of interest" description="Disordered" evidence="1">
    <location>
        <begin position="617"/>
        <end position="667"/>
    </location>
</feature>
<keyword evidence="3" id="KW-1185">Reference proteome</keyword>
<feature type="region of interest" description="Disordered" evidence="1">
    <location>
        <begin position="904"/>
        <end position="965"/>
    </location>
</feature>
<dbReference type="EMBL" id="JAAAJB010000005">
    <property type="protein sequence ID" value="KAG0270463.1"/>
    <property type="molecule type" value="Genomic_DNA"/>
</dbReference>
<organism evidence="2 3">
    <name type="scientific">Actinomortierella ambigua</name>
    <dbReference type="NCBI Taxonomy" id="1343610"/>
    <lineage>
        <taxon>Eukaryota</taxon>
        <taxon>Fungi</taxon>
        <taxon>Fungi incertae sedis</taxon>
        <taxon>Mucoromycota</taxon>
        <taxon>Mortierellomycotina</taxon>
        <taxon>Mortierellomycetes</taxon>
        <taxon>Mortierellales</taxon>
        <taxon>Mortierellaceae</taxon>
        <taxon>Actinomortierella</taxon>
    </lineage>
</organism>
<feature type="compositionally biased region" description="Polar residues" evidence="1">
    <location>
        <begin position="951"/>
        <end position="965"/>
    </location>
</feature>
<feature type="region of interest" description="Disordered" evidence="1">
    <location>
        <begin position="1035"/>
        <end position="1057"/>
    </location>
</feature>
<feature type="compositionally biased region" description="Basic residues" evidence="1">
    <location>
        <begin position="790"/>
        <end position="806"/>
    </location>
</feature>
<feature type="region of interest" description="Disordered" evidence="1">
    <location>
        <begin position="313"/>
        <end position="353"/>
    </location>
</feature>
<feature type="region of interest" description="Disordered" evidence="1">
    <location>
        <begin position="1941"/>
        <end position="1969"/>
    </location>
</feature>
<feature type="compositionally biased region" description="Basic residues" evidence="1">
    <location>
        <begin position="752"/>
        <end position="761"/>
    </location>
</feature>
<feature type="compositionally biased region" description="Polar residues" evidence="1">
    <location>
        <begin position="515"/>
        <end position="524"/>
    </location>
</feature>
<feature type="compositionally biased region" description="Low complexity" evidence="1">
    <location>
        <begin position="780"/>
        <end position="789"/>
    </location>
</feature>
<feature type="compositionally biased region" description="Basic and acidic residues" evidence="1">
    <location>
        <begin position="817"/>
        <end position="837"/>
    </location>
</feature>
<evidence type="ECO:0000256" key="1">
    <source>
        <dbReference type="SAM" id="MobiDB-lite"/>
    </source>
</evidence>
<feature type="compositionally biased region" description="Low complexity" evidence="1">
    <location>
        <begin position="1589"/>
        <end position="1602"/>
    </location>
</feature>
<feature type="compositionally biased region" description="Acidic residues" evidence="1">
    <location>
        <begin position="838"/>
        <end position="848"/>
    </location>
</feature>
<evidence type="ECO:0000313" key="3">
    <source>
        <dbReference type="Proteomes" id="UP000807716"/>
    </source>
</evidence>
<dbReference type="GO" id="GO:0000724">
    <property type="term" value="P:double-strand break repair via homologous recombination"/>
    <property type="evidence" value="ECO:0007669"/>
    <property type="project" value="TreeGrafter"/>
</dbReference>
<dbReference type="PANTHER" id="PTHR28122">
    <property type="entry name" value="E3 UBIQUITIN-PROTEIN LIGASE SUBSTRATE RECEPTOR MMS22"/>
    <property type="match status" value="1"/>
</dbReference>
<protein>
    <recommendedName>
        <fullName evidence="4">Mus7/MMS22 family-domain-containing protein</fullName>
    </recommendedName>
</protein>
<gene>
    <name evidence="2" type="ORF">DFQ27_006675</name>
</gene>
<name>A0A9P6QLN7_9FUNG</name>
<feature type="region of interest" description="Disordered" evidence="1">
    <location>
        <begin position="1586"/>
        <end position="1605"/>
    </location>
</feature>
<feature type="region of interest" description="Disordered" evidence="1">
    <location>
        <begin position="1894"/>
        <end position="1925"/>
    </location>
</feature>
<feature type="compositionally biased region" description="Polar residues" evidence="1">
    <location>
        <begin position="2523"/>
        <end position="2550"/>
    </location>
</feature>
<feature type="region of interest" description="Disordered" evidence="1">
    <location>
        <begin position="430"/>
        <end position="466"/>
    </location>
</feature>
<feature type="region of interest" description="Disordered" evidence="1">
    <location>
        <begin position="1"/>
        <end position="33"/>
    </location>
</feature>
<dbReference type="Pfam" id="PF09462">
    <property type="entry name" value="Mus7"/>
    <property type="match status" value="1"/>
</dbReference>
<dbReference type="GO" id="GO:0035361">
    <property type="term" value="C:Cul8-RING ubiquitin ligase complex"/>
    <property type="evidence" value="ECO:0007669"/>
    <property type="project" value="TreeGrafter"/>
</dbReference>
<evidence type="ECO:0008006" key="4">
    <source>
        <dbReference type="Google" id="ProtNLM"/>
    </source>
</evidence>
<feature type="compositionally biased region" description="Basic and acidic residues" evidence="1">
    <location>
        <begin position="711"/>
        <end position="723"/>
    </location>
</feature>
<dbReference type="GO" id="GO:0031297">
    <property type="term" value="P:replication fork processing"/>
    <property type="evidence" value="ECO:0007669"/>
    <property type="project" value="InterPro"/>
</dbReference>
<comment type="caution">
    <text evidence="2">The sequence shown here is derived from an EMBL/GenBank/DDBJ whole genome shotgun (WGS) entry which is preliminary data.</text>
</comment>
<feature type="region of interest" description="Disordered" evidence="1">
    <location>
        <begin position="146"/>
        <end position="169"/>
    </location>
</feature>
<feature type="region of interest" description="Disordered" evidence="1">
    <location>
        <begin position="711"/>
        <end position="872"/>
    </location>
</feature>
<dbReference type="OrthoDB" id="2386201at2759"/>
<feature type="compositionally biased region" description="Basic and acidic residues" evidence="1">
    <location>
        <begin position="766"/>
        <end position="778"/>
    </location>
</feature>
<feature type="compositionally biased region" description="Pro residues" evidence="1">
    <location>
        <begin position="216"/>
        <end position="225"/>
    </location>
</feature>
<feature type="compositionally biased region" description="Polar residues" evidence="1">
    <location>
        <begin position="1901"/>
        <end position="1912"/>
    </location>
</feature>
<feature type="region of interest" description="Disordered" evidence="1">
    <location>
        <begin position="2012"/>
        <end position="2035"/>
    </location>
</feature>
<sequence length="2778" mass="310247">MPVHMQTHARLNKLPKENGGPTLLDTGTRNNQRSVAKTLTETRRRPKNHPAQVAVASVPGAPIVLVSRSDDEDEQLQDTPAYSSRSSSVGIFLECIDPMSLSGIAPSNRISASQHELEEVPGSDIEDESDSKTCLASVGANVQPMSEKALGPGQRLKTTDGGGLSLRTPDATTTLDREHGQELALQEEPSTKEKSFTGLRALLPLSNFDFLVEQQSPPPSPPPLTSAPKAPSSSVVLAQETISGFAAAFYENPEAPTQRAYPLRKRTFQQRKPYTADKQRHLNLIRSRGVVSKRSTALTKDGNGLDLLDDTLLQNRSDEEDSDYEERSLPDKASTSTVLAEGARDDDDDDELPSLDQLREHILSGRLLPTSSHKTQRHKDRQARTTLTTVETTRMLSASAKKRLARLARQQLEPLLPVNVPEPFEPARKSLSKTYQGHHRRTKTSGNNQDRAHLRTNSKKIGGHDDGLRDVAADNASFTLYNDAADIQPLREGENHAHMIDIDESHHHITDNDEGNQSDVSPSHPSRVRKARRARQHVLPMSFFKRNKLPDDQNTLMSMRSQIIGSREGTAHSSSARRHEEPLVHPQLHHARTRMASRESTEADSLHDFMARLAQEGTDSDDMDGGLSGEPLPTYHVDLDSPPRQSPRSRYRHRSMSPLFQRPRRPSWEDTIPVNAAFSDHEQYYQDVMPASNSEHNSPEMALPKDRNFDRQRYSSHSAHTESRVSAGVRDSDGSDDGELDAFGLSFDRPPRQRVRNRQHATRSAFTEERRDMIDRMQVRSGTGSTSRGHSSRKRRRTSGRHRSLKAIRLAAMNGGVRREAVPREAEDRGRRSRSVDAETDASLDEDQEQWHDDGVFPNTFDLHSLGPRKRQQQIDRYLERREEHGFDYLEQDSLNYDGFARSSHRHAVPRTRPSNSRPSVQTPKRRKPTGLSRAKVVPRQPIHKQKKSKAQANLKNKGNGGSIQTTFVLGSQTARPQLFDKPMFRPPTEEKLMRHTTTGDDYDSMDDFVHEGVTVNDPSEEAPDIMDRNQEQTVVDPPPLAAPKNNRPPPSSRHGHRTLESVLAADTRPSTSAYDPLPNGIYFPRESYIGRGRLAHLLYTLCPSQAPGPLHRVDTCASFQLFDEWFLPDWTQPQDFVDGLWPVFFEFKRHYAVIQQAVWQKQQRRRSPEDIRRFGGAAEAKAEMDACIKTLDTITLVLLERVGLLPTNQQEAFWQPFVQGFCRVFEAFVDNMEQAHAQHQQPRDDPTSSPDWLLLIYSRWTLVTWAALFKQFKTDRLFMVRGDAERDGQGYNLTLHRVVGALIRQLVPASGPAFCRRLNKIAASGRNATSSLVVIGEDVMEIWICLIQLLGQVDDQDQSKHVSALSGFWVHVNEQIQEGWMGQAAKAERDRIASDEWTQRRAGHVLDLVVNLCRLHQFDKQGCTTTNLRARDNWPLIHWLAQHHWVVGLKADATAVDPFTIKSRQIQLREFLVYCHSLLCIWRWAPSSDMVLQFYRYFVARGFADLVSEPGYRLPEFLKQLIQREPRKLGDPTVTQSRIGGVAIDIEMLELPPSNHDRCFEIFLKITGLTVLYLVRSIEGEQDLEQRSSSAMAESSSSSRATGHDSAVTWLTSEAASSSAGISGPRLLNRNDKIRNCKRLLSSISPAIVTSFLPSRPPGGPGYSTLCNPCNLVLLITILVPDSLRPSSSSYLQSFLDFDVSDDASQRIILQAMAFLGLAWQRQWFTNQEAFPRRRIEDVLEFFFSKLRSLSTVYEQDLRAVEQGTSAYVPRNKRQFPVGALIETCLGHIMDLLTQLESFHSTPYPSLAYLDQRIGVIMDSGIPFPPGMRLQALGVVEKFLELRKKHLDQVWKRQASEVMLSSTAPITLAPITPALSISMAQGNVTKIFEAPAALPPTLGSEPSSHQQQDQTAGAAVPTDDGFSSLDYEQLDVDDDFWSFEQSSSQQAEHETSVTRGGSEPSSAQLPDEPMLELDVDLVKLLNERVLPWIETLLKERHQLLHDQNQQTFARFSSVSSSTPGHGSGQSRPNETIFSGGGRPLSFKGPLDAFATTTTAAMPTVTPMFGSRGTSTPGAAPSALPSNLSQISQQGIWRFIKVLARSSLILFRRGNMTLADATNRMFKREVWLSLWIQAARRADELAWATFLLEERPQLAVGEHEDYFLGLWCSTITIPTLELTLQHRFLRAMLQSTDKAVQSTANITVAAAKTGGQAVVDPGPSVSTELLRDLPFAHLDYESSGKEGDTRGGINLPPGGGPALVDILSLSLLSTEADAALFREFKEARLQILLKVLSNMGDHFTRSRIDLEQTLGSDPQGYQHRSNTSYLIKAKYQKYLGFILHQIKFDYERMELRRQTRDSIQVVDLAHHVIGHIIQHCGLILQNSSLTGSSDSIFGFLTSPQHFPQPKIDDLFLIQKIRGFAYLYQAGDRQFFGVLLGLIKSQLSRVKGIRKHSYADHRGETEGFEARMDRTAAAAAALTDQGAPPEESEIRIMEGGIVLFSSGAAEATPRAADGTRGGGHGAESPTTTATTRDPFHQTSFATPTTTKHGQTSIKSFVSVQNESIKAKAAKGGPADASKLAARTLAAALRNVVSDSDNRHQWNKVLGAFRMMVFMSITNPFLVAFWGPDQGSRGSGSSGRESWGANPWRNESLVQRTIPTHPELMMVSASVARTLQDVLHAVAEDIALLPTGPSSASPTNARLTGYEAFQRETSAMFAPIFQALYGTEQLIDRSEPSLNAIVSEMLDSRLSRPAQLRQFIMQQPQEQQPYHHRMFYELFI</sequence>